<dbReference type="InterPro" id="IPR031355">
    <property type="entry name" value="YBL010C/LAA2-like"/>
</dbReference>
<keyword evidence="3" id="KW-1185">Reference proteome</keyword>
<feature type="region of interest" description="Disordered" evidence="1">
    <location>
        <begin position="200"/>
        <end position="255"/>
    </location>
</feature>
<dbReference type="STRING" id="50990.A0A4R5XEW4"/>
<evidence type="ECO:0000313" key="2">
    <source>
        <dbReference type="EMBL" id="TDL29689.1"/>
    </source>
</evidence>
<evidence type="ECO:0000313" key="3">
    <source>
        <dbReference type="Proteomes" id="UP000294933"/>
    </source>
</evidence>
<feature type="compositionally biased region" description="Polar residues" evidence="1">
    <location>
        <begin position="239"/>
        <end position="249"/>
    </location>
</feature>
<dbReference type="OrthoDB" id="5378975at2759"/>
<feature type="compositionally biased region" description="Polar residues" evidence="1">
    <location>
        <begin position="11"/>
        <end position="23"/>
    </location>
</feature>
<name>A0A4R5XEW4_9AGAM</name>
<dbReference type="Proteomes" id="UP000294933">
    <property type="component" value="Unassembled WGS sequence"/>
</dbReference>
<feature type="compositionally biased region" description="Polar residues" evidence="1">
    <location>
        <begin position="216"/>
        <end position="231"/>
    </location>
</feature>
<dbReference type="Pfam" id="PF17104">
    <property type="entry name" value="YBL010C_LAA2"/>
    <property type="match status" value="1"/>
</dbReference>
<organism evidence="2 3">
    <name type="scientific">Rickenella mellea</name>
    <dbReference type="NCBI Taxonomy" id="50990"/>
    <lineage>
        <taxon>Eukaryota</taxon>
        <taxon>Fungi</taxon>
        <taxon>Dikarya</taxon>
        <taxon>Basidiomycota</taxon>
        <taxon>Agaricomycotina</taxon>
        <taxon>Agaricomycetes</taxon>
        <taxon>Hymenochaetales</taxon>
        <taxon>Rickenellaceae</taxon>
        <taxon>Rickenella</taxon>
    </lineage>
</organism>
<dbReference type="EMBL" id="ML170156">
    <property type="protein sequence ID" value="TDL29689.1"/>
    <property type="molecule type" value="Genomic_DNA"/>
</dbReference>
<evidence type="ECO:0000256" key="1">
    <source>
        <dbReference type="SAM" id="MobiDB-lite"/>
    </source>
</evidence>
<dbReference type="PANTHER" id="PTHR38698:SF1">
    <property type="entry name" value="FUNGAL PROTEIN"/>
    <property type="match status" value="1"/>
</dbReference>
<gene>
    <name evidence="2" type="ORF">BD410DRAFT_780167</name>
</gene>
<dbReference type="PANTHER" id="PTHR38698">
    <property type="entry name" value="EXPRESSED PROTEIN"/>
    <property type="match status" value="1"/>
</dbReference>
<dbReference type="AlphaFoldDB" id="A0A4R5XEW4"/>
<protein>
    <submittedName>
        <fullName evidence="2">Uncharacterized protein</fullName>
    </submittedName>
</protein>
<feature type="region of interest" description="Disordered" evidence="1">
    <location>
        <begin position="1"/>
        <end position="48"/>
    </location>
</feature>
<sequence>MDDDFGFGASVWSTPAESSTSTVKPAGLIPSFAPPQSLDDPLDDFGAIPQEFANEDDFGDFGDFGDVSNVEEIATFDDTQDDVGYPSQQWQSLHLDPFPTSRELKGQLDLLLAPLWASSEDSQYLTDEDIRQVQGLGQILITPESRNLFNTLFQSSPPNLVPPNWTRSRIRRQHLTSLGIPVNLDEVLPHSNAKPLPALQITTRPSSAPPGPRHTAQASKGQPGSGNNSRAGTPKPSSPVKQSAANQLSLGPKPELDQGRISQVLALTSENLTLLPLPTLEAHLNSVRSLTANTTTLLTHLLQTRDALQQDSETYNGLIAELVGEAQKMKTGPKTRTGAGKRGSGFT</sequence>
<proteinExistence type="predicted"/>
<reference evidence="2 3" key="1">
    <citation type="submission" date="2018-06" db="EMBL/GenBank/DDBJ databases">
        <title>A transcriptomic atlas of mushroom development highlights an independent origin of complex multicellularity.</title>
        <authorList>
            <consortium name="DOE Joint Genome Institute"/>
            <person name="Krizsan K."/>
            <person name="Almasi E."/>
            <person name="Merenyi Z."/>
            <person name="Sahu N."/>
            <person name="Viragh M."/>
            <person name="Koszo T."/>
            <person name="Mondo S."/>
            <person name="Kiss B."/>
            <person name="Balint B."/>
            <person name="Kues U."/>
            <person name="Barry K."/>
            <person name="Hegedus J.C."/>
            <person name="Henrissat B."/>
            <person name="Johnson J."/>
            <person name="Lipzen A."/>
            <person name="Ohm R."/>
            <person name="Nagy I."/>
            <person name="Pangilinan J."/>
            <person name="Yan J."/>
            <person name="Xiong Y."/>
            <person name="Grigoriev I.V."/>
            <person name="Hibbett D.S."/>
            <person name="Nagy L.G."/>
        </authorList>
    </citation>
    <scope>NUCLEOTIDE SEQUENCE [LARGE SCALE GENOMIC DNA]</scope>
    <source>
        <strain evidence="2 3">SZMC22713</strain>
    </source>
</reference>
<accession>A0A4R5XEW4</accession>
<dbReference type="VEuPathDB" id="FungiDB:BD410DRAFT_780167"/>